<dbReference type="PANTHER" id="PTHR35849:SF2">
    <property type="entry name" value="BLR2341 PROTEIN"/>
    <property type="match status" value="1"/>
</dbReference>
<sequence>MEAAQVKISKKKDRTLVSFTGEMTIGNVGELRKRLLQAFAGGKPVELSLAGLTEVDVTGLQLLCSCHRTSVQQGIPCTVTGGSEVLAAIAEEAGMPRHKGCAVDVDGSCIWRIETETI</sequence>
<protein>
    <submittedName>
        <fullName evidence="2">STAS domain-containing protein</fullName>
    </submittedName>
</protein>
<dbReference type="InterPro" id="IPR058548">
    <property type="entry name" value="MlaB-like_STAS"/>
</dbReference>
<comment type="caution">
    <text evidence="2">The sequence shown here is derived from an EMBL/GenBank/DDBJ whole genome shotgun (WGS) entry which is preliminary data.</text>
</comment>
<dbReference type="PANTHER" id="PTHR35849">
    <property type="entry name" value="BLR2341 PROTEIN"/>
    <property type="match status" value="1"/>
</dbReference>
<proteinExistence type="predicted"/>
<feature type="domain" description="STAS" evidence="1">
    <location>
        <begin position="4"/>
        <end position="118"/>
    </location>
</feature>
<dbReference type="InterPro" id="IPR052746">
    <property type="entry name" value="MlaB_ABC_Transporter"/>
</dbReference>
<dbReference type="PROSITE" id="PS50801">
    <property type="entry name" value="STAS"/>
    <property type="match status" value="1"/>
</dbReference>
<dbReference type="Pfam" id="PF13466">
    <property type="entry name" value="STAS_2"/>
    <property type="match status" value="1"/>
</dbReference>
<dbReference type="InterPro" id="IPR002645">
    <property type="entry name" value="STAS_dom"/>
</dbReference>
<dbReference type="Proteomes" id="UP000641025">
    <property type="component" value="Unassembled WGS sequence"/>
</dbReference>
<organism evidence="2 3">
    <name type="scientific">Geomonas propionica</name>
    <dbReference type="NCBI Taxonomy" id="2798582"/>
    <lineage>
        <taxon>Bacteria</taxon>
        <taxon>Pseudomonadati</taxon>
        <taxon>Thermodesulfobacteriota</taxon>
        <taxon>Desulfuromonadia</taxon>
        <taxon>Geobacterales</taxon>
        <taxon>Geobacteraceae</taxon>
        <taxon>Geomonas</taxon>
    </lineage>
</organism>
<dbReference type="EMBL" id="JAEMHK010000004">
    <property type="protein sequence ID" value="MBJ6799882.1"/>
    <property type="molecule type" value="Genomic_DNA"/>
</dbReference>
<evidence type="ECO:0000313" key="2">
    <source>
        <dbReference type="EMBL" id="MBJ6799882.1"/>
    </source>
</evidence>
<name>A0ABS0YQX5_9BACT</name>
<dbReference type="CDD" id="cd07043">
    <property type="entry name" value="STAS_anti-anti-sigma_factors"/>
    <property type="match status" value="1"/>
</dbReference>
<dbReference type="RefSeq" id="WP_199394398.1">
    <property type="nucleotide sequence ID" value="NZ_JAEMHK010000004.1"/>
</dbReference>
<evidence type="ECO:0000259" key="1">
    <source>
        <dbReference type="PROSITE" id="PS50801"/>
    </source>
</evidence>
<keyword evidence="3" id="KW-1185">Reference proteome</keyword>
<dbReference type="Gene3D" id="3.30.750.24">
    <property type="entry name" value="STAS domain"/>
    <property type="match status" value="1"/>
</dbReference>
<gene>
    <name evidence="2" type="ORF">JFN90_06995</name>
</gene>
<evidence type="ECO:0000313" key="3">
    <source>
        <dbReference type="Proteomes" id="UP000641025"/>
    </source>
</evidence>
<accession>A0ABS0YQX5</accession>
<reference evidence="2 3" key="1">
    <citation type="submission" date="2020-12" db="EMBL/GenBank/DDBJ databases">
        <title>Geomonas sp. Red259, isolated from paddy soil.</title>
        <authorList>
            <person name="Xu Z."/>
            <person name="Zhang Z."/>
            <person name="Masuda Y."/>
            <person name="Itoh H."/>
            <person name="Senoo K."/>
        </authorList>
    </citation>
    <scope>NUCLEOTIDE SEQUENCE [LARGE SCALE GENOMIC DNA]</scope>
    <source>
        <strain evidence="2 3">Red259</strain>
    </source>
</reference>
<dbReference type="InterPro" id="IPR036513">
    <property type="entry name" value="STAS_dom_sf"/>
</dbReference>
<dbReference type="SUPFAM" id="SSF52091">
    <property type="entry name" value="SpoIIaa-like"/>
    <property type="match status" value="1"/>
</dbReference>